<protein>
    <submittedName>
        <fullName evidence="3">Uncharacterized protein</fullName>
    </submittedName>
</protein>
<evidence type="ECO:0000313" key="3">
    <source>
        <dbReference type="EMBL" id="KAL2741409.1"/>
    </source>
</evidence>
<keyword evidence="2" id="KW-0812">Transmembrane</keyword>
<sequence length="109" mass="12090">MWPAPILACKVGEDDPHYLTPPCLVSYMAFVSVYLWVVGWSGGKLSSNDLNGNALDEEHQPKNRSNVNDNTNVNVNIEMVDVIPGSSCQGKTKQNKCSKMWNISSGHYF</sequence>
<dbReference type="Proteomes" id="UP001607303">
    <property type="component" value="Unassembled WGS sequence"/>
</dbReference>
<comment type="caution">
    <text evidence="3">The sequence shown here is derived from an EMBL/GenBank/DDBJ whole genome shotgun (WGS) entry which is preliminary data.</text>
</comment>
<evidence type="ECO:0000256" key="1">
    <source>
        <dbReference type="SAM" id="MobiDB-lite"/>
    </source>
</evidence>
<keyword evidence="4" id="KW-1185">Reference proteome</keyword>
<gene>
    <name evidence="3" type="ORF">V1477_010470</name>
</gene>
<reference evidence="3 4" key="1">
    <citation type="journal article" date="2024" name="Ann. Entomol. Soc. Am.">
        <title>Genomic analyses of the southern and eastern yellowjacket wasps (Hymenoptera: Vespidae) reveal evolutionary signatures of social life.</title>
        <authorList>
            <person name="Catto M.A."/>
            <person name="Caine P.B."/>
            <person name="Orr S.E."/>
            <person name="Hunt B.G."/>
            <person name="Goodisman M.A.D."/>
        </authorList>
    </citation>
    <scope>NUCLEOTIDE SEQUENCE [LARGE SCALE GENOMIC DNA]</scope>
    <source>
        <strain evidence="3">232</strain>
        <tissue evidence="3">Head and thorax</tissue>
    </source>
</reference>
<accession>A0ABD2C8V0</accession>
<name>A0ABD2C8V0_VESMC</name>
<proteinExistence type="predicted"/>
<evidence type="ECO:0000256" key="2">
    <source>
        <dbReference type="SAM" id="Phobius"/>
    </source>
</evidence>
<keyword evidence="2" id="KW-1133">Transmembrane helix</keyword>
<dbReference type="AlphaFoldDB" id="A0ABD2C8V0"/>
<feature type="region of interest" description="Disordered" evidence="1">
    <location>
        <begin position="50"/>
        <end position="71"/>
    </location>
</feature>
<feature type="transmembrane region" description="Helical" evidence="2">
    <location>
        <begin position="24"/>
        <end position="43"/>
    </location>
</feature>
<evidence type="ECO:0000313" key="4">
    <source>
        <dbReference type="Proteomes" id="UP001607303"/>
    </source>
</evidence>
<organism evidence="3 4">
    <name type="scientific">Vespula maculifrons</name>
    <name type="common">Eastern yellow jacket</name>
    <name type="synonym">Wasp</name>
    <dbReference type="NCBI Taxonomy" id="7453"/>
    <lineage>
        <taxon>Eukaryota</taxon>
        <taxon>Metazoa</taxon>
        <taxon>Ecdysozoa</taxon>
        <taxon>Arthropoda</taxon>
        <taxon>Hexapoda</taxon>
        <taxon>Insecta</taxon>
        <taxon>Pterygota</taxon>
        <taxon>Neoptera</taxon>
        <taxon>Endopterygota</taxon>
        <taxon>Hymenoptera</taxon>
        <taxon>Apocrita</taxon>
        <taxon>Aculeata</taxon>
        <taxon>Vespoidea</taxon>
        <taxon>Vespidae</taxon>
        <taxon>Vespinae</taxon>
        <taxon>Vespula</taxon>
    </lineage>
</organism>
<keyword evidence="2" id="KW-0472">Membrane</keyword>
<dbReference type="EMBL" id="JAYRBN010000059">
    <property type="protein sequence ID" value="KAL2741409.1"/>
    <property type="molecule type" value="Genomic_DNA"/>
</dbReference>